<protein>
    <submittedName>
        <fullName evidence="2">Putative secreted protein</fullName>
    </submittedName>
</protein>
<sequence length="83" mass="9542">MLQLTLLFFLFSSSHLAPPFFSLQCAFHITLNFTHSRTHARTQGRTGTHKPTHKHIHRLCESTHARTRNNLHLSQGNANRTIV</sequence>
<accession>A0A2M4B327</accession>
<evidence type="ECO:0000313" key="2">
    <source>
        <dbReference type="EMBL" id="MBW47444.1"/>
    </source>
</evidence>
<evidence type="ECO:0000256" key="1">
    <source>
        <dbReference type="SAM" id="SignalP"/>
    </source>
</evidence>
<feature type="signal peptide" evidence="1">
    <location>
        <begin position="1"/>
        <end position="16"/>
    </location>
</feature>
<reference evidence="2" key="1">
    <citation type="submission" date="2018-01" db="EMBL/GenBank/DDBJ databases">
        <title>An insight into the sialome of Amazonian anophelines.</title>
        <authorList>
            <person name="Ribeiro J.M."/>
            <person name="Scarpassa V."/>
            <person name="Calvo E."/>
        </authorList>
    </citation>
    <scope>NUCLEOTIDE SEQUENCE</scope>
    <source>
        <tissue evidence="2">Salivary glands</tissue>
    </source>
</reference>
<name>A0A2M4B327_9DIPT</name>
<keyword evidence="1" id="KW-0732">Signal</keyword>
<feature type="chain" id="PRO_5014746815" evidence="1">
    <location>
        <begin position="17"/>
        <end position="83"/>
    </location>
</feature>
<dbReference type="AlphaFoldDB" id="A0A2M4B327"/>
<organism evidence="2">
    <name type="scientific">Anopheles triannulatus</name>
    <dbReference type="NCBI Taxonomy" id="58253"/>
    <lineage>
        <taxon>Eukaryota</taxon>
        <taxon>Metazoa</taxon>
        <taxon>Ecdysozoa</taxon>
        <taxon>Arthropoda</taxon>
        <taxon>Hexapoda</taxon>
        <taxon>Insecta</taxon>
        <taxon>Pterygota</taxon>
        <taxon>Neoptera</taxon>
        <taxon>Endopterygota</taxon>
        <taxon>Diptera</taxon>
        <taxon>Nematocera</taxon>
        <taxon>Culicoidea</taxon>
        <taxon>Culicidae</taxon>
        <taxon>Anophelinae</taxon>
        <taxon>Anopheles</taxon>
    </lineage>
</organism>
<proteinExistence type="predicted"/>
<dbReference type="EMBL" id="GGFK01014123">
    <property type="protein sequence ID" value="MBW47444.1"/>
    <property type="molecule type" value="Transcribed_RNA"/>
</dbReference>